<sequence>MIEETRLNQVAEIVRRAGLNEQTLGALREHLPDLHFTFCLDDEIGVHEPFLEDAGFNIYLVDGREHCMKLTHDLDSATGLLLAQVEEES</sequence>
<proteinExistence type="predicted"/>
<keyword evidence="3" id="KW-1185">Reference proteome</keyword>
<dbReference type="RefSeq" id="WP_164453652.1">
    <property type="nucleotide sequence ID" value="NZ_JAAIJQ010000044.1"/>
</dbReference>
<dbReference type="Pfam" id="PF19624">
    <property type="entry name" value="DUF6129"/>
    <property type="match status" value="1"/>
</dbReference>
<comment type="caution">
    <text evidence="2">The sequence shown here is derived from an EMBL/GenBank/DDBJ whole genome shotgun (WGS) entry which is preliminary data.</text>
</comment>
<evidence type="ECO:0000313" key="2">
    <source>
        <dbReference type="EMBL" id="NEV63187.1"/>
    </source>
</evidence>
<reference evidence="2 3" key="1">
    <citation type="submission" date="2020-02" db="EMBL/GenBank/DDBJ databases">
        <title>Genome sequences of Thiorhodococcus mannitoliphagus and Thiorhodococcus minor, purple sulfur photosynthetic bacteria in the gammaproteobacterial family, Chromatiaceae.</title>
        <authorList>
            <person name="Aviles F.A."/>
            <person name="Meyer T.E."/>
            <person name="Kyndt J.A."/>
        </authorList>
    </citation>
    <scope>NUCLEOTIDE SEQUENCE [LARGE SCALE GENOMIC DNA]</scope>
    <source>
        <strain evidence="2 3">DSM 11518</strain>
    </source>
</reference>
<evidence type="ECO:0000313" key="3">
    <source>
        <dbReference type="Proteomes" id="UP000483379"/>
    </source>
</evidence>
<gene>
    <name evidence="2" type="ORF">G3446_15055</name>
</gene>
<protein>
    <recommendedName>
        <fullName evidence="1">DUF6129 domain-containing protein</fullName>
    </recommendedName>
</protein>
<feature type="domain" description="DUF6129" evidence="1">
    <location>
        <begin position="26"/>
        <end position="73"/>
    </location>
</feature>
<dbReference type="Proteomes" id="UP000483379">
    <property type="component" value="Unassembled WGS sequence"/>
</dbReference>
<dbReference type="EMBL" id="JAAIJQ010000044">
    <property type="protein sequence ID" value="NEV63187.1"/>
    <property type="molecule type" value="Genomic_DNA"/>
</dbReference>
<evidence type="ECO:0000259" key="1">
    <source>
        <dbReference type="Pfam" id="PF19624"/>
    </source>
</evidence>
<organism evidence="2 3">
    <name type="scientific">Thiorhodococcus minor</name>
    <dbReference type="NCBI Taxonomy" id="57489"/>
    <lineage>
        <taxon>Bacteria</taxon>
        <taxon>Pseudomonadati</taxon>
        <taxon>Pseudomonadota</taxon>
        <taxon>Gammaproteobacteria</taxon>
        <taxon>Chromatiales</taxon>
        <taxon>Chromatiaceae</taxon>
        <taxon>Thiorhodococcus</taxon>
    </lineage>
</organism>
<dbReference type="AlphaFoldDB" id="A0A6M0K3J3"/>
<dbReference type="InterPro" id="IPR046132">
    <property type="entry name" value="DUF6129"/>
</dbReference>
<accession>A0A6M0K3J3</accession>
<name>A0A6M0K3J3_9GAMM</name>